<dbReference type="Proteomes" id="UP000464620">
    <property type="component" value="Chromosome B09"/>
</dbReference>
<evidence type="ECO:0000313" key="2">
    <source>
        <dbReference type="Proteomes" id="UP000464620"/>
    </source>
</evidence>
<accession>A0A6B9V3Q3</accession>
<dbReference type="EMBL" id="CP031001">
    <property type="protein sequence ID" value="QHN75625.1"/>
    <property type="molecule type" value="Genomic_DNA"/>
</dbReference>
<organism evidence="1 2">
    <name type="scientific">Arachis hypogaea</name>
    <name type="common">Peanut</name>
    <dbReference type="NCBI Taxonomy" id="3818"/>
    <lineage>
        <taxon>Eukaryota</taxon>
        <taxon>Viridiplantae</taxon>
        <taxon>Streptophyta</taxon>
        <taxon>Embryophyta</taxon>
        <taxon>Tracheophyta</taxon>
        <taxon>Spermatophyta</taxon>
        <taxon>Magnoliopsida</taxon>
        <taxon>eudicotyledons</taxon>
        <taxon>Gunneridae</taxon>
        <taxon>Pentapetalae</taxon>
        <taxon>rosids</taxon>
        <taxon>fabids</taxon>
        <taxon>Fabales</taxon>
        <taxon>Fabaceae</taxon>
        <taxon>Papilionoideae</taxon>
        <taxon>50 kb inversion clade</taxon>
        <taxon>dalbergioids sensu lato</taxon>
        <taxon>Dalbergieae</taxon>
        <taxon>Pterocarpus clade</taxon>
        <taxon>Arachis</taxon>
    </lineage>
</organism>
<gene>
    <name evidence="1" type="ORF">DS421_19g636870</name>
</gene>
<evidence type="ECO:0000313" key="1">
    <source>
        <dbReference type="EMBL" id="QHN75625.1"/>
    </source>
</evidence>
<protein>
    <submittedName>
        <fullName evidence="1">Uncharacterized protein</fullName>
    </submittedName>
</protein>
<name>A0A6B9V3Q3_ARAHY</name>
<sequence>MVATVSCRRTLKLVATHLLPSQNAGLVRRARHQHPCCSVCKLGPSEDRSSSHRQDNHLLVIISLPQ</sequence>
<dbReference type="AlphaFoldDB" id="A0A6B9V3Q3"/>
<reference evidence="1 2" key="1">
    <citation type="submission" date="2020-01" db="EMBL/GenBank/DDBJ databases">
        <title>Genome sequence of Arachis hypogaea, cultivar Shitouqi.</title>
        <authorList>
            <person name="Zhuang W."/>
            <person name="Chen H."/>
            <person name="Varshney R."/>
            <person name="Wang D."/>
            <person name="Ming R."/>
        </authorList>
    </citation>
    <scope>NUCLEOTIDE SEQUENCE [LARGE SCALE GENOMIC DNA]</scope>
    <source>
        <tissue evidence="1">Young leaf</tissue>
    </source>
</reference>
<proteinExistence type="predicted"/>